<keyword evidence="2" id="KW-1185">Reference proteome</keyword>
<protein>
    <submittedName>
        <fullName evidence="1">Uncharacterized protein</fullName>
    </submittedName>
</protein>
<proteinExistence type="predicted"/>
<accession>A0ABW5BPZ1</accession>
<dbReference type="EMBL" id="JBHUII010000013">
    <property type="protein sequence ID" value="MFD2207639.1"/>
    <property type="molecule type" value="Genomic_DNA"/>
</dbReference>
<sequence>MTLREDHYPLPDAAATRRYFAKFDRIIGHMRDVAALASGNGRLEQSELEIVEGYLICLSSTFSALSYKHLMAGHVSNALPHELEIDRQDSGFPVYRELLQMANDCVQAEHHLGSLPPKKNLIEDMTSYILNELKLPRRLQFAMSQRLYYEHLQNRALFWAQNHPQIRSQKKSHKLRRSYLVHWATFDSQTNLPIIYIMKLEDSGQAFLQHDEERWPRVQSHLLAQSSISLKLLTIASGFDKDFSDLHPKSLRRITIGPMYSHAFTQQNGPLREVLEESSGEPGLDWCLAWTVESLISKSTSKQSTGIFGKIDQEIFDLNQYARGEVETGATETNHYLILPQRPYQVLEDRDPPGLRNIRKFVVGADGKVLSSL</sequence>
<evidence type="ECO:0000313" key="1">
    <source>
        <dbReference type="EMBL" id="MFD2207639.1"/>
    </source>
</evidence>
<comment type="caution">
    <text evidence="1">The sequence shown here is derived from an EMBL/GenBank/DDBJ whole genome shotgun (WGS) entry which is preliminary data.</text>
</comment>
<evidence type="ECO:0000313" key="2">
    <source>
        <dbReference type="Proteomes" id="UP001597294"/>
    </source>
</evidence>
<dbReference type="Proteomes" id="UP001597294">
    <property type="component" value="Unassembled WGS sequence"/>
</dbReference>
<organism evidence="1 2">
    <name type="scientific">Kiloniella antarctica</name>
    <dbReference type="NCBI Taxonomy" id="1550907"/>
    <lineage>
        <taxon>Bacteria</taxon>
        <taxon>Pseudomonadati</taxon>
        <taxon>Pseudomonadota</taxon>
        <taxon>Alphaproteobacteria</taxon>
        <taxon>Rhodospirillales</taxon>
        <taxon>Kiloniellaceae</taxon>
        <taxon>Kiloniella</taxon>
    </lineage>
</organism>
<name>A0ABW5BPZ1_9PROT</name>
<reference evidence="2" key="1">
    <citation type="journal article" date="2019" name="Int. J. Syst. Evol. Microbiol.">
        <title>The Global Catalogue of Microorganisms (GCM) 10K type strain sequencing project: providing services to taxonomists for standard genome sequencing and annotation.</title>
        <authorList>
            <consortium name="The Broad Institute Genomics Platform"/>
            <consortium name="The Broad Institute Genome Sequencing Center for Infectious Disease"/>
            <person name="Wu L."/>
            <person name="Ma J."/>
        </authorList>
    </citation>
    <scope>NUCLEOTIDE SEQUENCE [LARGE SCALE GENOMIC DNA]</scope>
    <source>
        <strain evidence="2">CGMCC 4.7192</strain>
    </source>
</reference>
<gene>
    <name evidence="1" type="ORF">ACFSKO_18630</name>
</gene>
<dbReference type="RefSeq" id="WP_380254490.1">
    <property type="nucleotide sequence ID" value="NZ_JBHUII010000013.1"/>
</dbReference>